<feature type="transmembrane region" description="Helical" evidence="3">
    <location>
        <begin position="83"/>
        <end position="100"/>
    </location>
</feature>
<feature type="domain" description="TIL" evidence="4">
    <location>
        <begin position="7"/>
        <end position="58"/>
    </location>
</feature>
<reference evidence="6" key="1">
    <citation type="submission" date="2013-03" db="EMBL/GenBank/DDBJ databases">
        <title>The Genome Sequence of Anopheles dirus WRAIR2.</title>
        <authorList>
            <consortium name="The Broad Institute Genomics Platform"/>
            <person name="Neafsey D.E."/>
            <person name="Walton C."/>
            <person name="Walker B."/>
            <person name="Young S.K."/>
            <person name="Zeng Q."/>
            <person name="Gargeya S."/>
            <person name="Fitzgerald M."/>
            <person name="Haas B."/>
            <person name="Abouelleil A."/>
            <person name="Allen A.W."/>
            <person name="Alvarado L."/>
            <person name="Arachchi H.M."/>
            <person name="Berlin A.M."/>
            <person name="Chapman S.B."/>
            <person name="Gainer-Dewar J."/>
            <person name="Goldberg J."/>
            <person name="Griggs A."/>
            <person name="Gujja S."/>
            <person name="Hansen M."/>
            <person name="Howarth C."/>
            <person name="Imamovic A."/>
            <person name="Ireland A."/>
            <person name="Larimer J."/>
            <person name="McCowan C."/>
            <person name="Murphy C."/>
            <person name="Pearson M."/>
            <person name="Poon T.W."/>
            <person name="Priest M."/>
            <person name="Roberts A."/>
            <person name="Saif S."/>
            <person name="Shea T."/>
            <person name="Sisk P."/>
            <person name="Sykes S."/>
            <person name="Wortman J."/>
            <person name="Nusbaum C."/>
            <person name="Birren B."/>
        </authorList>
    </citation>
    <scope>NUCLEOTIDE SEQUENCE [LARGE SCALE GENOMIC DNA]</scope>
    <source>
        <strain evidence="6">WRAIR2</strain>
    </source>
</reference>
<evidence type="ECO:0000259" key="4">
    <source>
        <dbReference type="Pfam" id="PF01826"/>
    </source>
</evidence>
<keyword evidence="3" id="KW-0472">Membrane</keyword>
<feature type="domain" description="TIL" evidence="4">
    <location>
        <begin position="119"/>
        <end position="174"/>
    </location>
</feature>
<dbReference type="EnsemblMetazoa" id="ADIR003571-RA">
    <property type="protein sequence ID" value="ADIR003571-PA"/>
    <property type="gene ID" value="ADIR003571"/>
</dbReference>
<organism evidence="5 6">
    <name type="scientific">Anopheles dirus</name>
    <dbReference type="NCBI Taxonomy" id="7168"/>
    <lineage>
        <taxon>Eukaryota</taxon>
        <taxon>Metazoa</taxon>
        <taxon>Ecdysozoa</taxon>
        <taxon>Arthropoda</taxon>
        <taxon>Hexapoda</taxon>
        <taxon>Insecta</taxon>
        <taxon>Pterygota</taxon>
        <taxon>Neoptera</taxon>
        <taxon>Endopterygota</taxon>
        <taxon>Diptera</taxon>
        <taxon>Nematocera</taxon>
        <taxon>Culicoidea</taxon>
        <taxon>Culicidae</taxon>
        <taxon>Anophelinae</taxon>
        <taxon>Anopheles</taxon>
    </lineage>
</organism>
<protein>
    <recommendedName>
        <fullName evidence="4">TIL domain-containing protein</fullName>
    </recommendedName>
</protein>
<keyword evidence="1" id="KW-0646">Protease inhibitor</keyword>
<dbReference type="Pfam" id="PF01826">
    <property type="entry name" value="TIL"/>
    <property type="match status" value="2"/>
</dbReference>
<dbReference type="InterPro" id="IPR051368">
    <property type="entry name" value="SerProtInhib-TIL_Domain"/>
</dbReference>
<dbReference type="CDD" id="cd19941">
    <property type="entry name" value="TIL"/>
    <property type="match status" value="2"/>
</dbReference>
<dbReference type="PANTHER" id="PTHR23259">
    <property type="entry name" value="RIDDLE"/>
    <property type="match status" value="1"/>
</dbReference>
<evidence type="ECO:0000313" key="5">
    <source>
        <dbReference type="EnsemblMetazoa" id="ADIR003571-PA"/>
    </source>
</evidence>
<evidence type="ECO:0000256" key="3">
    <source>
        <dbReference type="SAM" id="Phobius"/>
    </source>
</evidence>
<dbReference type="GO" id="GO:0030414">
    <property type="term" value="F:peptidase inhibitor activity"/>
    <property type="evidence" value="ECO:0007669"/>
    <property type="project" value="UniProtKB-KW"/>
</dbReference>
<name>A0A182N7E7_9DIPT</name>
<evidence type="ECO:0000313" key="6">
    <source>
        <dbReference type="Proteomes" id="UP000075884"/>
    </source>
</evidence>
<dbReference type="Proteomes" id="UP000075884">
    <property type="component" value="Unassembled WGS sequence"/>
</dbReference>
<keyword evidence="6" id="KW-1185">Reference proteome</keyword>
<dbReference type="AlphaFoldDB" id="A0A182N7E7"/>
<keyword evidence="2" id="KW-1015">Disulfide bond</keyword>
<dbReference type="InterPro" id="IPR002919">
    <property type="entry name" value="TIL_dom"/>
</dbReference>
<keyword evidence="3" id="KW-1133">Transmembrane helix</keyword>
<evidence type="ECO:0000256" key="2">
    <source>
        <dbReference type="ARBA" id="ARBA00023157"/>
    </source>
</evidence>
<dbReference type="VEuPathDB" id="VectorBase:ADIR003571"/>
<evidence type="ECO:0000256" key="1">
    <source>
        <dbReference type="ARBA" id="ARBA00022690"/>
    </source>
</evidence>
<dbReference type="InterPro" id="IPR036084">
    <property type="entry name" value="Ser_inhib-like_sf"/>
</dbReference>
<reference evidence="5" key="2">
    <citation type="submission" date="2020-05" db="UniProtKB">
        <authorList>
            <consortium name="EnsemblMetazoa"/>
        </authorList>
    </citation>
    <scope>IDENTIFICATION</scope>
    <source>
        <strain evidence="5">WRAIR2</strain>
    </source>
</reference>
<accession>A0A182N7E7</accession>
<dbReference type="SUPFAM" id="SSF57567">
    <property type="entry name" value="Serine protease inhibitors"/>
    <property type="match status" value="2"/>
</dbReference>
<dbReference type="PANTHER" id="PTHR23259:SF70">
    <property type="entry name" value="ACCESSORY GLAND PROTEIN ACP62F-RELATED"/>
    <property type="match status" value="1"/>
</dbReference>
<dbReference type="STRING" id="7168.A0A182N7E7"/>
<dbReference type="Gene3D" id="2.10.25.10">
    <property type="entry name" value="Laminin"/>
    <property type="match status" value="2"/>
</dbReference>
<keyword evidence="3" id="KW-0812">Transmembrane</keyword>
<sequence>EFTCNRVNEIYDECGNGCGDLTCQNYRRGDVQCGRECREGCFCKGGHVRTRSGICVPTSISHTPFDTLAGESQPNHTMMKIEMARLSAIVLFVICALLTVQTSGQAVQDPQPEPIFCKDPNEVYDDCGPICGDRTCANQRKNDVSCLRACQAGCFCKGGYVRNKSRTCVPSYLCTTMG</sequence>
<proteinExistence type="predicted"/>